<dbReference type="Pfam" id="PF00877">
    <property type="entry name" value="NLPC_P60"/>
    <property type="match status" value="1"/>
</dbReference>
<proteinExistence type="inferred from homology"/>
<sequence>MQYGICHLSLVPVRIAADSHSEMITQLLYGEHFKVIEKRKYFSKIRKSFDATEGWVNDLQFCFINEKRYDEIHLAEKRYSTDLVSFIETEKGVLIPTLMGSSVGNCTFLRHTFDGKATAQDKDKDNLIPFSLYYLDAPFLSGGLTPFGLDSAGFTQMVYKISGYALSRTPAQQASQGEALSFIEESEPGDLAFFDNADGEIDHVGIIMEDNYIIHVFGKVRVDRLDHTGIFNIETSNYTHQLRVIKKII</sequence>
<dbReference type="Pfam" id="PF18348">
    <property type="entry name" value="SH3_16"/>
    <property type="match status" value="1"/>
</dbReference>
<evidence type="ECO:0000259" key="5">
    <source>
        <dbReference type="PROSITE" id="PS51935"/>
    </source>
</evidence>
<dbReference type="AlphaFoldDB" id="A0A5B7SR22"/>
<evidence type="ECO:0000256" key="4">
    <source>
        <dbReference type="ARBA" id="ARBA00022807"/>
    </source>
</evidence>
<dbReference type="EMBL" id="CP040710">
    <property type="protein sequence ID" value="QCW99417.1"/>
    <property type="molecule type" value="Genomic_DNA"/>
</dbReference>
<dbReference type="InterPro" id="IPR000064">
    <property type="entry name" value="NLP_P60_dom"/>
</dbReference>
<dbReference type="PANTHER" id="PTHR47053">
    <property type="entry name" value="MUREIN DD-ENDOPEPTIDASE MEPH-RELATED"/>
    <property type="match status" value="1"/>
</dbReference>
<dbReference type="GO" id="GO:0008234">
    <property type="term" value="F:cysteine-type peptidase activity"/>
    <property type="evidence" value="ECO:0007669"/>
    <property type="project" value="UniProtKB-KW"/>
</dbReference>
<evidence type="ECO:0000313" key="7">
    <source>
        <dbReference type="Proteomes" id="UP000310017"/>
    </source>
</evidence>
<dbReference type="Gene3D" id="3.90.1720.10">
    <property type="entry name" value="endopeptidase domain like (from Nostoc punctiforme)"/>
    <property type="match status" value="1"/>
</dbReference>
<dbReference type="InterPro" id="IPR038765">
    <property type="entry name" value="Papain-like_cys_pep_sf"/>
</dbReference>
<evidence type="ECO:0000313" key="6">
    <source>
        <dbReference type="EMBL" id="QCW99417.1"/>
    </source>
</evidence>
<accession>A0A5B7SR22</accession>
<gene>
    <name evidence="6" type="ORF">FGM00_04560</name>
</gene>
<reference evidence="6 7" key="1">
    <citation type="submission" date="2019-05" db="EMBL/GenBank/DDBJ databases">
        <title>Genome sequencing of F202Z8.</title>
        <authorList>
            <person name="Kwon Y.M."/>
        </authorList>
    </citation>
    <scope>NUCLEOTIDE SEQUENCE [LARGE SCALE GENOMIC DNA]</scope>
    <source>
        <strain evidence="6 7">F202Z8</strain>
    </source>
</reference>
<keyword evidence="2" id="KW-0645">Protease</keyword>
<name>A0A5B7SR22_9FLAO</name>
<evidence type="ECO:0000256" key="1">
    <source>
        <dbReference type="ARBA" id="ARBA00007074"/>
    </source>
</evidence>
<keyword evidence="4" id="KW-0788">Thiol protease</keyword>
<keyword evidence="3" id="KW-0378">Hydrolase</keyword>
<keyword evidence="7" id="KW-1185">Reference proteome</keyword>
<dbReference type="InterPro" id="IPR041382">
    <property type="entry name" value="SH3_16"/>
</dbReference>
<dbReference type="Gene3D" id="2.30.30.40">
    <property type="entry name" value="SH3 Domains"/>
    <property type="match status" value="1"/>
</dbReference>
<dbReference type="InterPro" id="IPR051202">
    <property type="entry name" value="Peptidase_C40"/>
</dbReference>
<dbReference type="KEGG" id="asag:FGM00_04560"/>
<dbReference type="GO" id="GO:0006508">
    <property type="term" value="P:proteolysis"/>
    <property type="evidence" value="ECO:0007669"/>
    <property type="project" value="UniProtKB-KW"/>
</dbReference>
<evidence type="ECO:0000256" key="2">
    <source>
        <dbReference type="ARBA" id="ARBA00022670"/>
    </source>
</evidence>
<dbReference type="PANTHER" id="PTHR47053:SF1">
    <property type="entry name" value="MUREIN DD-ENDOPEPTIDASE MEPH-RELATED"/>
    <property type="match status" value="1"/>
</dbReference>
<feature type="domain" description="NlpC/P60" evidence="5">
    <location>
        <begin position="121"/>
        <end position="245"/>
    </location>
</feature>
<dbReference type="Proteomes" id="UP000310017">
    <property type="component" value="Chromosome"/>
</dbReference>
<protein>
    <submittedName>
        <fullName evidence="6">NlpC/P60 family protein</fullName>
    </submittedName>
</protein>
<comment type="similarity">
    <text evidence="1">Belongs to the peptidase C40 family.</text>
</comment>
<evidence type="ECO:0000256" key="3">
    <source>
        <dbReference type="ARBA" id="ARBA00022801"/>
    </source>
</evidence>
<dbReference type="PROSITE" id="PS51935">
    <property type="entry name" value="NLPC_P60"/>
    <property type="match status" value="1"/>
</dbReference>
<dbReference type="SUPFAM" id="SSF54001">
    <property type="entry name" value="Cysteine proteinases"/>
    <property type="match status" value="1"/>
</dbReference>
<dbReference type="RefSeq" id="WP_138851770.1">
    <property type="nucleotide sequence ID" value="NZ_CP040710.1"/>
</dbReference>
<dbReference type="OrthoDB" id="9813368at2"/>
<organism evidence="6 7">
    <name type="scientific">Aggregatimonas sangjinii</name>
    <dbReference type="NCBI Taxonomy" id="2583587"/>
    <lineage>
        <taxon>Bacteria</taxon>
        <taxon>Pseudomonadati</taxon>
        <taxon>Bacteroidota</taxon>
        <taxon>Flavobacteriia</taxon>
        <taxon>Flavobacteriales</taxon>
        <taxon>Flavobacteriaceae</taxon>
        <taxon>Aggregatimonas</taxon>
    </lineage>
</organism>